<comment type="caution">
    <text evidence="2">The sequence shown here is derived from an EMBL/GenBank/DDBJ whole genome shotgun (WGS) entry which is preliminary data.</text>
</comment>
<sequence>MSPTRWPGKAIGNIHHNNVTFCVRLTNTQYPANQSIAFVYTLVILLRINKSRQGSTMKITTLIIETLGNHIEETYLSLYGPQEPLYPKALNSAARMVLELIANSDALYHDVHHTVQVTLVGEAILRGRHMIKRINPDDWLHFMVACLLHDIGYIRGVCPGDSDTAFVIDAEGNRITPPRGASDAFLTPYHVDRGILFAKNRGKDVPYVDTERLARAIELTRFPVPDSADHQETDTEAGLVRAADLIGQLGDPDHMRRLSGLYYEFVETGTAEKLGYNNAADLAEDYPVFFWNKAQPYLKDALRYLQLTQEGKQWIANLHSHVFAVEHNQFYLGPFSGKKTTD</sequence>
<dbReference type="Proteomes" id="UP000094769">
    <property type="component" value="Unassembled WGS sequence"/>
</dbReference>
<accession>A0A7Z0VL01</accession>
<dbReference type="InterPro" id="IPR003607">
    <property type="entry name" value="HD/PDEase_dom"/>
</dbReference>
<reference evidence="2 3" key="1">
    <citation type="submission" date="2016-06" db="EMBL/GenBank/DDBJ databases">
        <title>Genome sequence of endosymbiont of Candidatus Endolucinida thiodiazotropha.</title>
        <authorList>
            <person name="Poehlein A."/>
            <person name="Koenig S."/>
            <person name="Heiden S.E."/>
            <person name="Thuermer A."/>
            <person name="Voget S."/>
            <person name="Daniel R."/>
            <person name="Markert S."/>
            <person name="Gros O."/>
            <person name="Schweder T."/>
        </authorList>
    </citation>
    <scope>NUCLEOTIDE SEQUENCE [LARGE SCALE GENOMIC DNA]</scope>
    <source>
        <strain evidence="2 3">COS</strain>
    </source>
</reference>
<evidence type="ECO:0000313" key="3">
    <source>
        <dbReference type="Proteomes" id="UP000094769"/>
    </source>
</evidence>
<gene>
    <name evidence="2" type="ORF">CODIS_22690</name>
</gene>
<keyword evidence="3" id="KW-1185">Reference proteome</keyword>
<dbReference type="Gene3D" id="1.10.3210.10">
    <property type="entry name" value="Hypothetical protein af1432"/>
    <property type="match status" value="1"/>
</dbReference>
<protein>
    <recommendedName>
        <fullName evidence="1">HD/PDEase domain-containing protein</fullName>
    </recommendedName>
</protein>
<dbReference type="SUPFAM" id="SSF109604">
    <property type="entry name" value="HD-domain/PDEase-like"/>
    <property type="match status" value="1"/>
</dbReference>
<name>A0A7Z0VL01_9GAMM</name>
<dbReference type="SMART" id="SM00471">
    <property type="entry name" value="HDc"/>
    <property type="match status" value="1"/>
</dbReference>
<proteinExistence type="predicted"/>
<evidence type="ECO:0000313" key="2">
    <source>
        <dbReference type="EMBL" id="ODJ87558.1"/>
    </source>
</evidence>
<evidence type="ECO:0000259" key="1">
    <source>
        <dbReference type="SMART" id="SM00471"/>
    </source>
</evidence>
<dbReference type="EMBL" id="MARB01000011">
    <property type="protein sequence ID" value="ODJ87558.1"/>
    <property type="molecule type" value="Genomic_DNA"/>
</dbReference>
<feature type="domain" description="HD/PDEase" evidence="1">
    <location>
        <begin position="106"/>
        <end position="258"/>
    </location>
</feature>
<dbReference type="AlphaFoldDB" id="A0A7Z0VL01"/>
<organism evidence="2 3">
    <name type="scientific">Candidatus Thiodiazotropha endolucinida</name>
    <dbReference type="NCBI Taxonomy" id="1655433"/>
    <lineage>
        <taxon>Bacteria</taxon>
        <taxon>Pseudomonadati</taxon>
        <taxon>Pseudomonadota</taxon>
        <taxon>Gammaproteobacteria</taxon>
        <taxon>Chromatiales</taxon>
        <taxon>Sedimenticolaceae</taxon>
        <taxon>Candidatus Thiodiazotropha</taxon>
    </lineage>
</organism>